<name>K1QQI3_MAGGI</name>
<protein>
    <recommendedName>
        <fullName evidence="4">Intraflagellar transport protein 22 homolog</fullName>
    </recommendedName>
    <alternativeName>
        <fullName evidence="5">Rab-like protein 5</fullName>
    </alternativeName>
</protein>
<sequence>MVVFEGSELVGCWVKEAGKTAVSNFLADATEGSSGEYHPTQGVRILEFESQTNSRQGVDVELWDVSGDPKFEPCWSALAKDTNGVIFVYNPDQPNHDKDLENWYNYFVENQNIKESACIIFAHHKPGGNEREKSVLSDTFKKIATIHTNIDEDGDSLRNEFMNYLTQLMAAMTDKREQEELSIMNNR</sequence>
<evidence type="ECO:0000256" key="1">
    <source>
        <dbReference type="ARBA" id="ARBA00006270"/>
    </source>
</evidence>
<dbReference type="InParanoid" id="K1QQI3"/>
<keyword evidence="3" id="KW-0342">GTP-binding</keyword>
<dbReference type="GO" id="GO:0030990">
    <property type="term" value="C:intraciliary transport particle"/>
    <property type="evidence" value="ECO:0007669"/>
    <property type="project" value="UniProtKB-ARBA"/>
</dbReference>
<dbReference type="GO" id="GO:0005929">
    <property type="term" value="C:cilium"/>
    <property type="evidence" value="ECO:0007669"/>
    <property type="project" value="UniProtKB-ARBA"/>
</dbReference>
<organism evidence="6">
    <name type="scientific">Magallana gigas</name>
    <name type="common">Pacific oyster</name>
    <name type="synonym">Crassostrea gigas</name>
    <dbReference type="NCBI Taxonomy" id="29159"/>
    <lineage>
        <taxon>Eukaryota</taxon>
        <taxon>Metazoa</taxon>
        <taxon>Spiralia</taxon>
        <taxon>Lophotrochozoa</taxon>
        <taxon>Mollusca</taxon>
        <taxon>Bivalvia</taxon>
        <taxon>Autobranchia</taxon>
        <taxon>Pteriomorphia</taxon>
        <taxon>Ostreida</taxon>
        <taxon>Ostreoidea</taxon>
        <taxon>Ostreidae</taxon>
        <taxon>Magallana</taxon>
    </lineage>
</organism>
<dbReference type="AlphaFoldDB" id="K1QQI3"/>
<evidence type="ECO:0000256" key="5">
    <source>
        <dbReference type="ARBA" id="ARBA00041562"/>
    </source>
</evidence>
<dbReference type="FunFam" id="3.40.50.300:FF:001100">
    <property type="entry name" value="intraflagellar transport protein 22 homolog"/>
    <property type="match status" value="1"/>
</dbReference>
<comment type="similarity">
    <text evidence="1">Belongs to the small GTPase superfamily. Rab family.</text>
</comment>
<accession>K1QQI3</accession>
<dbReference type="Gene3D" id="3.40.50.300">
    <property type="entry name" value="P-loop containing nucleotide triphosphate hydrolases"/>
    <property type="match status" value="1"/>
</dbReference>
<dbReference type="GO" id="GO:0005525">
    <property type="term" value="F:GTP binding"/>
    <property type="evidence" value="ECO:0007669"/>
    <property type="project" value="UniProtKB-KW"/>
</dbReference>
<evidence type="ECO:0000313" key="6">
    <source>
        <dbReference type="EMBL" id="EKC33429.1"/>
    </source>
</evidence>
<proteinExistence type="inferred from homology"/>
<evidence type="ECO:0000256" key="4">
    <source>
        <dbReference type="ARBA" id="ARBA00040799"/>
    </source>
</evidence>
<reference evidence="6" key="1">
    <citation type="journal article" date="2012" name="Nature">
        <title>The oyster genome reveals stress adaptation and complexity of shell formation.</title>
        <authorList>
            <person name="Zhang G."/>
            <person name="Fang X."/>
            <person name="Guo X."/>
            <person name="Li L."/>
            <person name="Luo R."/>
            <person name="Xu F."/>
            <person name="Yang P."/>
            <person name="Zhang L."/>
            <person name="Wang X."/>
            <person name="Qi H."/>
            <person name="Xiong Z."/>
            <person name="Que H."/>
            <person name="Xie Y."/>
            <person name="Holland P.W."/>
            <person name="Paps J."/>
            <person name="Zhu Y."/>
            <person name="Wu F."/>
            <person name="Chen Y."/>
            <person name="Wang J."/>
            <person name="Peng C."/>
            <person name="Meng J."/>
            <person name="Yang L."/>
            <person name="Liu J."/>
            <person name="Wen B."/>
            <person name="Zhang N."/>
            <person name="Huang Z."/>
            <person name="Zhu Q."/>
            <person name="Feng Y."/>
            <person name="Mount A."/>
            <person name="Hedgecock D."/>
            <person name="Xu Z."/>
            <person name="Liu Y."/>
            <person name="Domazet-Loso T."/>
            <person name="Du Y."/>
            <person name="Sun X."/>
            <person name="Zhang S."/>
            <person name="Liu B."/>
            <person name="Cheng P."/>
            <person name="Jiang X."/>
            <person name="Li J."/>
            <person name="Fan D."/>
            <person name="Wang W."/>
            <person name="Fu W."/>
            <person name="Wang T."/>
            <person name="Wang B."/>
            <person name="Zhang J."/>
            <person name="Peng Z."/>
            <person name="Li Y."/>
            <person name="Li N."/>
            <person name="Wang J."/>
            <person name="Chen M."/>
            <person name="He Y."/>
            <person name="Tan F."/>
            <person name="Song X."/>
            <person name="Zheng Q."/>
            <person name="Huang R."/>
            <person name="Yang H."/>
            <person name="Du X."/>
            <person name="Chen L."/>
            <person name="Yang M."/>
            <person name="Gaffney P.M."/>
            <person name="Wang S."/>
            <person name="Luo L."/>
            <person name="She Z."/>
            <person name="Ming Y."/>
            <person name="Huang W."/>
            <person name="Zhang S."/>
            <person name="Huang B."/>
            <person name="Zhang Y."/>
            <person name="Qu T."/>
            <person name="Ni P."/>
            <person name="Miao G."/>
            <person name="Wang J."/>
            <person name="Wang Q."/>
            <person name="Steinberg C.E."/>
            <person name="Wang H."/>
            <person name="Li N."/>
            <person name="Qian L."/>
            <person name="Zhang G."/>
            <person name="Li Y."/>
            <person name="Yang H."/>
            <person name="Liu X."/>
            <person name="Wang J."/>
            <person name="Yin Y."/>
            <person name="Wang J."/>
        </authorList>
    </citation>
    <scope>NUCLEOTIDE SEQUENCE [LARGE SCALE GENOMIC DNA]</scope>
    <source>
        <strain evidence="6">05x7-T-G4-1.051#20</strain>
    </source>
</reference>
<evidence type="ECO:0000256" key="3">
    <source>
        <dbReference type="ARBA" id="ARBA00023134"/>
    </source>
</evidence>
<dbReference type="EMBL" id="JH818008">
    <property type="protein sequence ID" value="EKC33429.1"/>
    <property type="molecule type" value="Genomic_DNA"/>
</dbReference>
<dbReference type="InterPro" id="IPR027417">
    <property type="entry name" value="P-loop_NTPase"/>
</dbReference>
<evidence type="ECO:0000256" key="2">
    <source>
        <dbReference type="ARBA" id="ARBA00022741"/>
    </source>
</evidence>
<dbReference type="Pfam" id="PF08477">
    <property type="entry name" value="Roc"/>
    <property type="match status" value="1"/>
</dbReference>
<keyword evidence="2" id="KW-0547">Nucleotide-binding</keyword>
<dbReference type="SUPFAM" id="SSF52540">
    <property type="entry name" value="P-loop containing nucleoside triphosphate hydrolases"/>
    <property type="match status" value="1"/>
</dbReference>
<gene>
    <name evidence="6" type="ORF">CGI_10008401</name>
</gene>
<dbReference type="HOGENOM" id="CLU_096604_0_0_1"/>